<dbReference type="InterPro" id="IPR005467">
    <property type="entry name" value="His_kinase_dom"/>
</dbReference>
<dbReference type="InterPro" id="IPR035965">
    <property type="entry name" value="PAS-like_dom_sf"/>
</dbReference>
<evidence type="ECO:0000313" key="14">
    <source>
        <dbReference type="Proteomes" id="UP000474630"/>
    </source>
</evidence>
<keyword evidence="6" id="KW-0418">Kinase</keyword>
<evidence type="ECO:0000313" key="13">
    <source>
        <dbReference type="EMBL" id="QIA08429.1"/>
    </source>
</evidence>
<feature type="domain" description="PAS" evidence="11">
    <location>
        <begin position="1"/>
        <end position="71"/>
    </location>
</feature>
<evidence type="ECO:0000259" key="12">
    <source>
        <dbReference type="PROSITE" id="PS50113"/>
    </source>
</evidence>
<keyword evidence="14" id="KW-1185">Reference proteome</keyword>
<dbReference type="SUPFAM" id="SSF47384">
    <property type="entry name" value="Homodimeric domain of signal transducing histidine kinase"/>
    <property type="match status" value="1"/>
</dbReference>
<keyword evidence="8" id="KW-0902">Two-component regulatory system</keyword>
<comment type="catalytic activity">
    <reaction evidence="1">
        <text>ATP + protein L-histidine = ADP + protein N-phospho-L-histidine.</text>
        <dbReference type="EC" id="2.7.13.3"/>
    </reaction>
</comment>
<dbReference type="InterPro" id="IPR003661">
    <property type="entry name" value="HisK_dim/P_dom"/>
</dbReference>
<accession>A0A6C0RE84</accession>
<dbReference type="SUPFAM" id="SSF55874">
    <property type="entry name" value="ATPase domain of HSP90 chaperone/DNA topoisomerase II/histidine kinase"/>
    <property type="match status" value="1"/>
</dbReference>
<evidence type="ECO:0000256" key="8">
    <source>
        <dbReference type="ARBA" id="ARBA00023012"/>
    </source>
</evidence>
<feature type="domain" description="PAC" evidence="12">
    <location>
        <begin position="74"/>
        <end position="126"/>
    </location>
</feature>
<dbReference type="Pfam" id="PF02518">
    <property type="entry name" value="HATPase_c"/>
    <property type="match status" value="1"/>
</dbReference>
<dbReference type="NCBIfam" id="TIGR00229">
    <property type="entry name" value="sensory_box"/>
    <property type="match status" value="1"/>
</dbReference>
<keyword evidence="7" id="KW-0067">ATP-binding</keyword>
<evidence type="ECO:0000256" key="1">
    <source>
        <dbReference type="ARBA" id="ARBA00000085"/>
    </source>
</evidence>
<dbReference type="EC" id="2.7.13.3" evidence="2"/>
<keyword evidence="5" id="KW-0547">Nucleotide-binding</keyword>
<dbReference type="CDD" id="cd00130">
    <property type="entry name" value="PAS"/>
    <property type="match status" value="1"/>
</dbReference>
<evidence type="ECO:0000256" key="9">
    <source>
        <dbReference type="SAM" id="Coils"/>
    </source>
</evidence>
<evidence type="ECO:0000256" key="4">
    <source>
        <dbReference type="ARBA" id="ARBA00022679"/>
    </source>
</evidence>
<evidence type="ECO:0000256" key="7">
    <source>
        <dbReference type="ARBA" id="ARBA00022840"/>
    </source>
</evidence>
<dbReference type="Gene3D" id="3.30.565.10">
    <property type="entry name" value="Histidine kinase-like ATPase, C-terminal domain"/>
    <property type="match status" value="1"/>
</dbReference>
<dbReference type="KEGG" id="drc:G0Q07_12220"/>
<proteinExistence type="predicted"/>
<dbReference type="InterPro" id="IPR003594">
    <property type="entry name" value="HATPase_dom"/>
</dbReference>
<evidence type="ECO:0000259" key="10">
    <source>
        <dbReference type="PROSITE" id="PS50109"/>
    </source>
</evidence>
<dbReference type="InterPro" id="IPR036890">
    <property type="entry name" value="HATPase_C_sf"/>
</dbReference>
<dbReference type="CDD" id="cd00082">
    <property type="entry name" value="HisKA"/>
    <property type="match status" value="1"/>
</dbReference>
<organism evidence="13 14">
    <name type="scientific">Draconibacterium halophilum</name>
    <dbReference type="NCBI Taxonomy" id="2706887"/>
    <lineage>
        <taxon>Bacteria</taxon>
        <taxon>Pseudomonadati</taxon>
        <taxon>Bacteroidota</taxon>
        <taxon>Bacteroidia</taxon>
        <taxon>Marinilabiliales</taxon>
        <taxon>Prolixibacteraceae</taxon>
        <taxon>Draconibacterium</taxon>
    </lineage>
</organism>
<dbReference type="PRINTS" id="PR00344">
    <property type="entry name" value="BCTRLSENSOR"/>
</dbReference>
<dbReference type="Pfam" id="PF13426">
    <property type="entry name" value="PAS_9"/>
    <property type="match status" value="1"/>
</dbReference>
<dbReference type="PROSITE" id="PS50113">
    <property type="entry name" value="PAC"/>
    <property type="match status" value="1"/>
</dbReference>
<gene>
    <name evidence="13" type="ORF">G0Q07_12220</name>
</gene>
<dbReference type="SMART" id="SM00387">
    <property type="entry name" value="HATPase_c"/>
    <property type="match status" value="1"/>
</dbReference>
<evidence type="ECO:0000256" key="6">
    <source>
        <dbReference type="ARBA" id="ARBA00022777"/>
    </source>
</evidence>
<feature type="coiled-coil region" evidence="9">
    <location>
        <begin position="117"/>
        <end position="151"/>
    </location>
</feature>
<dbReference type="Gene3D" id="1.10.287.130">
    <property type="match status" value="1"/>
</dbReference>
<dbReference type="PANTHER" id="PTHR43065:SF10">
    <property type="entry name" value="PEROXIDE STRESS-ACTIVATED HISTIDINE KINASE MAK3"/>
    <property type="match status" value="1"/>
</dbReference>
<dbReference type="Gene3D" id="3.30.450.20">
    <property type="entry name" value="PAS domain"/>
    <property type="match status" value="1"/>
</dbReference>
<dbReference type="InterPro" id="IPR000014">
    <property type="entry name" value="PAS"/>
</dbReference>
<dbReference type="InterPro" id="IPR004358">
    <property type="entry name" value="Sig_transdc_His_kin-like_C"/>
</dbReference>
<dbReference type="PROSITE" id="PS50109">
    <property type="entry name" value="HIS_KIN"/>
    <property type="match status" value="1"/>
</dbReference>
<dbReference type="SUPFAM" id="SSF55785">
    <property type="entry name" value="PYP-like sensor domain (PAS domain)"/>
    <property type="match status" value="1"/>
</dbReference>
<dbReference type="Proteomes" id="UP000474630">
    <property type="component" value="Chromosome"/>
</dbReference>
<dbReference type="AlphaFoldDB" id="A0A6C0RE84"/>
<evidence type="ECO:0000256" key="5">
    <source>
        <dbReference type="ARBA" id="ARBA00022741"/>
    </source>
</evidence>
<evidence type="ECO:0000259" key="11">
    <source>
        <dbReference type="PROSITE" id="PS50112"/>
    </source>
</evidence>
<dbReference type="InterPro" id="IPR036097">
    <property type="entry name" value="HisK_dim/P_sf"/>
</dbReference>
<keyword evidence="4" id="KW-0808">Transferase</keyword>
<dbReference type="GO" id="GO:0000155">
    <property type="term" value="F:phosphorelay sensor kinase activity"/>
    <property type="evidence" value="ECO:0007669"/>
    <property type="project" value="InterPro"/>
</dbReference>
<name>A0A6C0RE84_9BACT</name>
<dbReference type="InterPro" id="IPR001610">
    <property type="entry name" value="PAC"/>
</dbReference>
<dbReference type="EMBL" id="CP048409">
    <property type="protein sequence ID" value="QIA08429.1"/>
    <property type="molecule type" value="Genomic_DNA"/>
</dbReference>
<dbReference type="PANTHER" id="PTHR43065">
    <property type="entry name" value="SENSOR HISTIDINE KINASE"/>
    <property type="match status" value="1"/>
</dbReference>
<dbReference type="GO" id="GO:0005524">
    <property type="term" value="F:ATP binding"/>
    <property type="evidence" value="ECO:0007669"/>
    <property type="project" value="UniProtKB-KW"/>
</dbReference>
<evidence type="ECO:0000256" key="3">
    <source>
        <dbReference type="ARBA" id="ARBA00022553"/>
    </source>
</evidence>
<reference evidence="13 14" key="1">
    <citation type="submission" date="2020-02" db="EMBL/GenBank/DDBJ databases">
        <title>Genome sequencing for Draconibacterium sp. strain M1.</title>
        <authorList>
            <person name="Park S.-J."/>
        </authorList>
    </citation>
    <scope>NUCLEOTIDE SEQUENCE [LARGE SCALE GENOMIC DNA]</scope>
    <source>
        <strain evidence="13 14">M1</strain>
    </source>
</reference>
<dbReference type="PROSITE" id="PS50112">
    <property type="entry name" value="PAS"/>
    <property type="match status" value="1"/>
</dbReference>
<feature type="domain" description="Histidine kinase" evidence="10">
    <location>
        <begin position="270"/>
        <end position="470"/>
    </location>
</feature>
<dbReference type="SMART" id="SM00086">
    <property type="entry name" value="PAC"/>
    <property type="match status" value="1"/>
</dbReference>
<dbReference type="RefSeq" id="WP_163346348.1">
    <property type="nucleotide sequence ID" value="NZ_CP048409.1"/>
</dbReference>
<keyword evidence="3" id="KW-0597">Phosphoprotein</keyword>
<sequence length="470" mass="53694">MKYKQLIESLGNEYFFYSHNTDGEYLYMSPSVEQILGYDVDEAKLGLVQHMIDSELNDKTKEILEKSATGEKQKTFQLELKTKDGSIKVIEITESPLYNDAGELISVEGVAHDITRRIEREKTIRQQNQKLKQQTEELEATIADLKLTQSQLVQSEKMRALGNLIAGVAHEINTPIGAINASVDNISKSLDESMDNLYILFTRLTEHELVVFLKIMKLIDRSKPPLISKEKRLYKKQVKEKLENAGLEDTYTMTDHLIYLNLYEVVDQIIPLMNVENPVFILKSLRDIYSVRKNSENIKLAVEKASKVVYALKRFTHKDQGMDKELSNLKENIDMVLTLHHNRIKQGIEIVQDYDDDIPLIRCYPDELVQVWTNIISNSIQAMDNHGQLTITIRNLQERIQVQIADTGCGIPDDIHEKIFEPFFTTKKAGEGTGIGLELVLKIIEKHQGNLDFESEVGKGTTFIITLPVN</sequence>
<dbReference type="InterPro" id="IPR000700">
    <property type="entry name" value="PAS-assoc_C"/>
</dbReference>
<evidence type="ECO:0000256" key="2">
    <source>
        <dbReference type="ARBA" id="ARBA00012438"/>
    </source>
</evidence>
<protein>
    <recommendedName>
        <fullName evidence="2">histidine kinase</fullName>
        <ecNumber evidence="2">2.7.13.3</ecNumber>
    </recommendedName>
</protein>
<keyword evidence="9" id="KW-0175">Coiled coil</keyword>